<keyword evidence="5" id="KW-0676">Redox-active center</keyword>
<dbReference type="Gene3D" id="3.55.30.10">
    <property type="entry name" value="Hsp33 domain"/>
    <property type="match status" value="1"/>
</dbReference>
<evidence type="ECO:0000256" key="5">
    <source>
        <dbReference type="ARBA" id="ARBA00023284"/>
    </source>
</evidence>
<dbReference type="PANTHER" id="PTHR30111">
    <property type="entry name" value="33 KDA CHAPERONIN"/>
    <property type="match status" value="1"/>
</dbReference>
<name>A0A2V3V0Q4_9SPHN</name>
<reference evidence="6 7" key="1">
    <citation type="submission" date="2018-05" db="EMBL/GenBank/DDBJ databases">
        <title>Genomic Encyclopedia of Type Strains, Phase IV (KMG-IV): sequencing the most valuable type-strain genomes for metagenomic binning, comparative biology and taxonomic classification.</title>
        <authorList>
            <person name="Goeker M."/>
        </authorList>
    </citation>
    <scope>NUCLEOTIDE SEQUENCE [LARGE SCALE GENOMIC DNA]</scope>
    <source>
        <strain evidence="6 7">DSM 3183</strain>
    </source>
</reference>
<dbReference type="GO" id="GO:0042026">
    <property type="term" value="P:protein refolding"/>
    <property type="evidence" value="ECO:0007669"/>
    <property type="project" value="TreeGrafter"/>
</dbReference>
<dbReference type="OrthoDB" id="9793753at2"/>
<dbReference type="PIRSF" id="PIRSF005261">
    <property type="entry name" value="Heat_shock_Hsp33"/>
    <property type="match status" value="1"/>
</dbReference>
<protein>
    <submittedName>
        <fullName evidence="6">Molecular chaperone Hsp33</fullName>
    </submittedName>
</protein>
<comment type="caution">
    <text evidence="6">The sequence shown here is derived from an EMBL/GenBank/DDBJ whole genome shotgun (WGS) entry which is preliminary data.</text>
</comment>
<dbReference type="GO" id="GO:0005737">
    <property type="term" value="C:cytoplasm"/>
    <property type="evidence" value="ECO:0007669"/>
    <property type="project" value="InterPro"/>
</dbReference>
<evidence type="ECO:0000256" key="4">
    <source>
        <dbReference type="ARBA" id="ARBA00023186"/>
    </source>
</evidence>
<dbReference type="InterPro" id="IPR023212">
    <property type="entry name" value="Hsp33_helix_hairpin_bin_dom_sf"/>
</dbReference>
<evidence type="ECO:0000256" key="3">
    <source>
        <dbReference type="ARBA" id="ARBA00023157"/>
    </source>
</evidence>
<evidence type="ECO:0000256" key="1">
    <source>
        <dbReference type="ARBA" id="ARBA00022490"/>
    </source>
</evidence>
<keyword evidence="2" id="KW-0862">Zinc</keyword>
<gene>
    <name evidence="6" type="ORF">C7451_10779</name>
</gene>
<dbReference type="SUPFAM" id="SSF118352">
    <property type="entry name" value="HSP33 redox switch-like"/>
    <property type="match status" value="1"/>
</dbReference>
<accession>A0A2V3V0Q4</accession>
<dbReference type="PANTHER" id="PTHR30111:SF1">
    <property type="entry name" value="33 KDA CHAPERONIN"/>
    <property type="match status" value="1"/>
</dbReference>
<keyword evidence="1" id="KW-0963">Cytoplasm</keyword>
<keyword evidence="7" id="KW-1185">Reference proteome</keyword>
<dbReference type="Gene3D" id="1.10.287.480">
    <property type="entry name" value="helix hairpin bin"/>
    <property type="match status" value="1"/>
</dbReference>
<dbReference type="AlphaFoldDB" id="A0A2V3V0Q4"/>
<dbReference type="CDD" id="cd00498">
    <property type="entry name" value="Hsp33"/>
    <property type="match status" value="1"/>
</dbReference>
<dbReference type="GO" id="GO:0051082">
    <property type="term" value="F:unfolded protein binding"/>
    <property type="evidence" value="ECO:0007669"/>
    <property type="project" value="InterPro"/>
</dbReference>
<dbReference type="Gene3D" id="3.90.1280.10">
    <property type="entry name" value="HSP33 redox switch-like"/>
    <property type="match status" value="1"/>
</dbReference>
<dbReference type="GO" id="GO:0044183">
    <property type="term" value="F:protein folding chaperone"/>
    <property type="evidence" value="ECO:0007669"/>
    <property type="project" value="TreeGrafter"/>
</dbReference>
<keyword evidence="3" id="KW-1015">Disulfide bond</keyword>
<dbReference type="RefSeq" id="WP_110298862.1">
    <property type="nucleotide sequence ID" value="NZ_QJJM01000007.1"/>
</dbReference>
<proteinExistence type="predicted"/>
<evidence type="ECO:0000313" key="6">
    <source>
        <dbReference type="EMBL" id="PXW75110.1"/>
    </source>
</evidence>
<dbReference type="InterPro" id="IPR016153">
    <property type="entry name" value="Heat_shock_Hsp33_N"/>
</dbReference>
<dbReference type="InterPro" id="IPR000397">
    <property type="entry name" value="Heat_shock_Hsp33"/>
</dbReference>
<dbReference type="EMBL" id="QJJM01000007">
    <property type="protein sequence ID" value="PXW75110.1"/>
    <property type="molecule type" value="Genomic_DNA"/>
</dbReference>
<evidence type="ECO:0000256" key="2">
    <source>
        <dbReference type="ARBA" id="ARBA00022833"/>
    </source>
</evidence>
<dbReference type="InterPro" id="IPR016154">
    <property type="entry name" value="Heat_shock_Hsp33_C"/>
</dbReference>
<dbReference type="SUPFAM" id="SSF64397">
    <property type="entry name" value="Hsp33 domain"/>
    <property type="match status" value="1"/>
</dbReference>
<organism evidence="6 7">
    <name type="scientific">Blastomonas natatoria</name>
    <dbReference type="NCBI Taxonomy" id="34015"/>
    <lineage>
        <taxon>Bacteria</taxon>
        <taxon>Pseudomonadati</taxon>
        <taxon>Pseudomonadota</taxon>
        <taxon>Alphaproteobacteria</taxon>
        <taxon>Sphingomonadales</taxon>
        <taxon>Sphingomonadaceae</taxon>
        <taxon>Blastomonas</taxon>
    </lineage>
</organism>
<keyword evidence="4" id="KW-0143">Chaperone</keyword>
<evidence type="ECO:0000313" key="7">
    <source>
        <dbReference type="Proteomes" id="UP000248014"/>
    </source>
</evidence>
<dbReference type="Pfam" id="PF01430">
    <property type="entry name" value="HSP33"/>
    <property type="match status" value="1"/>
</dbReference>
<sequence length="299" mass="32736">MTTAFDTPPVHFTLPGQDARGRFVRLDSVLREILAAHDYPTSIKLVLAEAITICALIGSLMKQDGGQVTIQAQTEGGIVELLVVDYRGGELRGHVRFDAERLARLGANPSLFALFGKGYLALTFDQSFGKGRYQGIVPLDGDSLAQACESYFTQSEQVPTMIRIAIESDATGCRSAGFLVQHLPEGEEGRERLHVRLDHPQWEHVSILAGTLSHGEMLDPALSGRDILWRLFHEEDEVRTVDGAPLVKGCRCNIDHIRDVIGRFPAEEQAEMVGDSGTIAVDCAFCSRIFHIEPVTPAG</sequence>
<dbReference type="Proteomes" id="UP000248014">
    <property type="component" value="Unassembled WGS sequence"/>
</dbReference>